<evidence type="ECO:0000313" key="6">
    <source>
        <dbReference type="EMBL" id="GMH10366.1"/>
    </source>
</evidence>
<dbReference type="AlphaFoldDB" id="A0AAD3XN29"/>
<dbReference type="PANTHER" id="PTHR21402">
    <property type="entry name" value="GAMETOCYTE SPECIFIC FACTOR 1-RELATED"/>
    <property type="match status" value="1"/>
</dbReference>
<comment type="caution">
    <text evidence="6">The sequence shown here is derived from an EMBL/GenBank/DDBJ whole genome shotgun (WGS) entry which is preliminary data.</text>
</comment>
<reference evidence="6" key="1">
    <citation type="submission" date="2023-05" db="EMBL/GenBank/DDBJ databases">
        <title>Nepenthes gracilis genome sequencing.</title>
        <authorList>
            <person name="Fukushima K."/>
        </authorList>
    </citation>
    <scope>NUCLEOTIDE SEQUENCE</scope>
    <source>
        <strain evidence="6">SING2019-196</strain>
    </source>
</reference>
<evidence type="ECO:0000256" key="3">
    <source>
        <dbReference type="ARBA" id="ARBA00022833"/>
    </source>
</evidence>
<feature type="compositionally biased region" description="Basic and acidic residues" evidence="4">
    <location>
        <begin position="684"/>
        <end position="694"/>
    </location>
</feature>
<feature type="region of interest" description="Disordered" evidence="4">
    <location>
        <begin position="480"/>
        <end position="508"/>
    </location>
</feature>
<dbReference type="PROSITE" id="PS51800">
    <property type="entry name" value="ZF_CHHC_U11_48K"/>
    <property type="match status" value="1"/>
</dbReference>
<dbReference type="InterPro" id="IPR022776">
    <property type="entry name" value="TRM13/UPF0224_CHHC_Znf_dom"/>
</dbReference>
<dbReference type="Proteomes" id="UP001279734">
    <property type="component" value="Unassembled WGS sequence"/>
</dbReference>
<protein>
    <recommendedName>
        <fullName evidence="5">CHHC U11-48K-type domain-containing protein</fullName>
    </recommendedName>
</protein>
<feature type="compositionally biased region" description="Basic and acidic residues" evidence="4">
    <location>
        <begin position="637"/>
        <end position="677"/>
    </location>
</feature>
<name>A0AAD3XN29_NEPGR</name>
<keyword evidence="3" id="KW-0862">Zinc</keyword>
<feature type="region of interest" description="Disordered" evidence="4">
    <location>
        <begin position="578"/>
        <end position="775"/>
    </location>
</feature>
<evidence type="ECO:0000256" key="2">
    <source>
        <dbReference type="ARBA" id="ARBA00022771"/>
    </source>
</evidence>
<evidence type="ECO:0000256" key="1">
    <source>
        <dbReference type="ARBA" id="ARBA00022723"/>
    </source>
</evidence>
<sequence>MNPPPPFPISQFYFNPSNPNPSPNLSISVSHCLSHSSQFQAETAFPDLPSTLSLLDNLLHLSHSYLDSLSSLFPTTSAIQQSLSPSSEILSQCPSNPSHWMPAERLFLHSLHCPSPLDTSSILDSLHYPKTLKSEDQLIEQNKFVQPLHDPITELCFSLDDFIDFDSNFFYQDCPGVVSSASSDGTKRMFSLPGVLSVECANFACDVDREVKGLQKNYVKLLPSEVWVIRCEIEQWNDFPNSYSHFVHRAFLGLQMVKECDLSVWVIANSPSFGVVIDVSMRDHIFVLVKLCLKAVIREAIHSSKFFSRGLDKNGGEFNPESLSFKCPILLDAFKWLTSQLSILFGEANAKSFAVGILKHLLLNASSNLLLWPFDQQMAGTSAREADPVNLDTDVNTGQSPGKIVESAVHDRACEGIFSMAIFVYQVGAAIAALYERSLLEVRIRALRNPQPLTAYQRAAEHAYWSKKADEERQKHPNYRPLLEHDGLPSQSSSDQETTNRIKTREELLAEERDYKRRRMSYRGKKLKRTTKEVMRDIIVHQMEAIKQAGGIGCFAKGDQGGGSFPSESLAGYGNITHDKLRGGTSEVDETHREQRHGCKKQLHSDYNARLTSPMDAPPDRYARQNRGSCEEDEELEVRRTTRKHEDKYYTRSPDRSRSDGLSREQASHHRDLSSERRSHRREHGVDKVDENRHYKSKHVYSNMSKYDDRKSRSSMSRFASVFSGRKDKQELVASGRHRQKRHEMDGSESLSKDDFEDRYDPSESHDAYDYELSSDSKYIRPETLGINSMK</sequence>
<dbReference type="PANTHER" id="PTHR21402:SF10">
    <property type="entry name" value="U11_U12 SMALL NUCLEAR RIBONUCLEOPROTEIN 48 KDA PROTEIN"/>
    <property type="match status" value="1"/>
</dbReference>
<proteinExistence type="predicted"/>
<evidence type="ECO:0000256" key="4">
    <source>
        <dbReference type="SAM" id="MobiDB-lite"/>
    </source>
</evidence>
<keyword evidence="7" id="KW-1185">Reference proteome</keyword>
<keyword evidence="1" id="KW-0479">Metal-binding</keyword>
<dbReference type="InterPro" id="IPR051591">
    <property type="entry name" value="UPF0224_FAM112_RNA_Proc"/>
</dbReference>
<accession>A0AAD3XN29</accession>
<organism evidence="6 7">
    <name type="scientific">Nepenthes gracilis</name>
    <name type="common">Slender pitcher plant</name>
    <dbReference type="NCBI Taxonomy" id="150966"/>
    <lineage>
        <taxon>Eukaryota</taxon>
        <taxon>Viridiplantae</taxon>
        <taxon>Streptophyta</taxon>
        <taxon>Embryophyta</taxon>
        <taxon>Tracheophyta</taxon>
        <taxon>Spermatophyta</taxon>
        <taxon>Magnoliopsida</taxon>
        <taxon>eudicotyledons</taxon>
        <taxon>Gunneridae</taxon>
        <taxon>Pentapetalae</taxon>
        <taxon>Caryophyllales</taxon>
        <taxon>Nepenthaceae</taxon>
        <taxon>Nepenthes</taxon>
    </lineage>
</organism>
<evidence type="ECO:0000313" key="7">
    <source>
        <dbReference type="Proteomes" id="UP001279734"/>
    </source>
</evidence>
<keyword evidence="2" id="KW-0863">Zinc-finger</keyword>
<feature type="compositionally biased region" description="Basic and acidic residues" evidence="4">
    <location>
        <begin position="743"/>
        <end position="769"/>
    </location>
</feature>
<evidence type="ECO:0000259" key="5">
    <source>
        <dbReference type="PROSITE" id="PS51800"/>
    </source>
</evidence>
<dbReference type="GO" id="GO:0008270">
    <property type="term" value="F:zinc ion binding"/>
    <property type="evidence" value="ECO:0007669"/>
    <property type="project" value="UniProtKB-KW"/>
</dbReference>
<feature type="domain" description="CHHC U11-48K-type" evidence="5">
    <location>
        <begin position="90"/>
        <end position="117"/>
    </location>
</feature>
<gene>
    <name evidence="6" type="ORF">Nepgr_012207</name>
</gene>
<feature type="compositionally biased region" description="Basic and acidic residues" evidence="4">
    <location>
        <begin position="498"/>
        <end position="508"/>
    </location>
</feature>
<dbReference type="EMBL" id="BSYO01000010">
    <property type="protein sequence ID" value="GMH10366.1"/>
    <property type="molecule type" value="Genomic_DNA"/>
</dbReference>